<name>A0A0K0FS74_STRVS</name>
<dbReference type="Gene3D" id="2.30.42.10">
    <property type="match status" value="1"/>
</dbReference>
<organism evidence="1 2">
    <name type="scientific">Strongyloides venezuelensis</name>
    <name type="common">Threadworm</name>
    <dbReference type="NCBI Taxonomy" id="75913"/>
    <lineage>
        <taxon>Eukaryota</taxon>
        <taxon>Metazoa</taxon>
        <taxon>Ecdysozoa</taxon>
        <taxon>Nematoda</taxon>
        <taxon>Chromadorea</taxon>
        <taxon>Rhabditida</taxon>
        <taxon>Tylenchina</taxon>
        <taxon>Panagrolaimomorpha</taxon>
        <taxon>Strongyloidoidea</taxon>
        <taxon>Strongyloididae</taxon>
        <taxon>Strongyloides</taxon>
    </lineage>
</organism>
<evidence type="ECO:0000313" key="2">
    <source>
        <dbReference type="WBParaSite" id="SVE_1318400.1"/>
    </source>
</evidence>
<proteinExistence type="predicted"/>
<sequence>METFFTDDQTGNLSVNKCRRLEIGDRILAINNRFTMNGATEKANRIVKNTKDLIILLVEFNVIEAPLSRILSVKLTKKR</sequence>
<reference evidence="1" key="1">
    <citation type="submission" date="2014-07" db="EMBL/GenBank/DDBJ databases">
        <authorList>
            <person name="Martin A.A"/>
            <person name="De Silva N."/>
        </authorList>
    </citation>
    <scope>NUCLEOTIDE SEQUENCE</scope>
</reference>
<protein>
    <submittedName>
        <fullName evidence="2">Glutamate receptor-interacting protein 1 (inferred by orthology to a human protein)</fullName>
    </submittedName>
</protein>
<accession>A0A0K0FS74</accession>
<reference evidence="2" key="2">
    <citation type="submission" date="2015-08" db="UniProtKB">
        <authorList>
            <consortium name="WormBaseParasite"/>
        </authorList>
    </citation>
    <scope>IDENTIFICATION</scope>
</reference>
<dbReference type="STRING" id="75913.A0A0K0FS74"/>
<dbReference type="WBParaSite" id="SVE_1318400.1">
    <property type="protein sequence ID" value="SVE_1318400.1"/>
    <property type="gene ID" value="SVE_1318400"/>
</dbReference>
<dbReference type="Proteomes" id="UP000035680">
    <property type="component" value="Unassembled WGS sequence"/>
</dbReference>
<dbReference type="InterPro" id="IPR036034">
    <property type="entry name" value="PDZ_sf"/>
</dbReference>
<dbReference type="SUPFAM" id="SSF50156">
    <property type="entry name" value="PDZ domain-like"/>
    <property type="match status" value="1"/>
</dbReference>
<evidence type="ECO:0000313" key="1">
    <source>
        <dbReference type="Proteomes" id="UP000035680"/>
    </source>
</evidence>
<dbReference type="AlphaFoldDB" id="A0A0K0FS74"/>
<keyword evidence="1" id="KW-1185">Reference proteome</keyword>